<keyword evidence="6" id="KW-0472">Membrane</keyword>
<dbReference type="Gene3D" id="2.60.40.10">
    <property type="entry name" value="Immunoglobulins"/>
    <property type="match status" value="1"/>
</dbReference>
<dbReference type="Proteomes" id="UP001183388">
    <property type="component" value="Unassembled WGS sequence"/>
</dbReference>
<feature type="region of interest" description="Disordered" evidence="5">
    <location>
        <begin position="32"/>
        <end position="63"/>
    </location>
</feature>
<feature type="region of interest" description="Disordered" evidence="5">
    <location>
        <begin position="208"/>
        <end position="249"/>
    </location>
</feature>
<keyword evidence="6" id="KW-0812">Transmembrane</keyword>
<keyword evidence="3 7" id="KW-0732">Signal</keyword>
<keyword evidence="6" id="KW-1133">Transmembrane helix</keyword>
<accession>A0ABU2L2S7</accession>
<keyword evidence="1" id="KW-0134">Cell wall</keyword>
<reference evidence="10" key="1">
    <citation type="submission" date="2023-07" db="EMBL/GenBank/DDBJ databases">
        <title>30 novel species of actinomycetes from the DSMZ collection.</title>
        <authorList>
            <person name="Nouioui I."/>
        </authorList>
    </citation>
    <scope>NUCLEOTIDE SEQUENCE [LARGE SCALE GENOMIC DNA]</scope>
    <source>
        <strain evidence="10">DSM 44917</strain>
    </source>
</reference>
<evidence type="ECO:0000256" key="4">
    <source>
        <dbReference type="ARBA" id="ARBA00023088"/>
    </source>
</evidence>
<evidence type="ECO:0000256" key="7">
    <source>
        <dbReference type="SAM" id="SignalP"/>
    </source>
</evidence>
<dbReference type="InterPro" id="IPR013783">
    <property type="entry name" value="Ig-like_fold"/>
</dbReference>
<organism evidence="9 10">
    <name type="scientific">Streptomyces boetiae</name>
    <dbReference type="NCBI Taxonomy" id="3075541"/>
    <lineage>
        <taxon>Bacteria</taxon>
        <taxon>Bacillati</taxon>
        <taxon>Actinomycetota</taxon>
        <taxon>Actinomycetes</taxon>
        <taxon>Kitasatosporales</taxon>
        <taxon>Streptomycetaceae</taxon>
        <taxon>Streptomyces</taxon>
    </lineage>
</organism>
<evidence type="ECO:0000256" key="1">
    <source>
        <dbReference type="ARBA" id="ARBA00022512"/>
    </source>
</evidence>
<dbReference type="InterPro" id="IPR019931">
    <property type="entry name" value="LPXTG_anchor"/>
</dbReference>
<evidence type="ECO:0000313" key="9">
    <source>
        <dbReference type="EMBL" id="MDT0305874.1"/>
    </source>
</evidence>
<keyword evidence="10" id="KW-1185">Reference proteome</keyword>
<comment type="caution">
    <text evidence="9">The sequence shown here is derived from an EMBL/GenBank/DDBJ whole genome shotgun (WGS) entry which is preliminary data.</text>
</comment>
<feature type="domain" description="Gram-positive cocci surface proteins LPxTG" evidence="8">
    <location>
        <begin position="241"/>
        <end position="280"/>
    </location>
</feature>
<dbReference type="NCBIfam" id="TIGR01167">
    <property type="entry name" value="LPXTG_anchor"/>
    <property type="match status" value="1"/>
</dbReference>
<keyword evidence="2" id="KW-0964">Secreted</keyword>
<sequence>MKLRRAFAVVAATAVIAPVTLLAGGPAFATDGGEEQAAGGGSGENASGGAIEAEDGGPQVPEAEDCEEWAENPDVVAELIGLPATVVAGEWTEFTYRITNDSDAAVEALDAFVYAEATDSDWEDYVVPRLEWYIDGAWSEVTDEFGYFGTTDLEPGAQEEARLRLQVPADAPEGFGYAVSAGSYVDDAGVCQDATWNVYEFEVVPAGADVEDPGEAPGTEGEGNRPGPQGGLEELPSTGDLAETGSSSDLPLFALAGGTAVALGAGTLVLIRRRKGAAPA</sequence>
<protein>
    <submittedName>
        <fullName evidence="9">LPXTG cell wall anchor domain-containing protein</fullName>
    </submittedName>
</protein>
<dbReference type="EMBL" id="JAVREN010000003">
    <property type="protein sequence ID" value="MDT0305874.1"/>
    <property type="molecule type" value="Genomic_DNA"/>
</dbReference>
<evidence type="ECO:0000256" key="2">
    <source>
        <dbReference type="ARBA" id="ARBA00022525"/>
    </source>
</evidence>
<dbReference type="RefSeq" id="WP_311628789.1">
    <property type="nucleotide sequence ID" value="NZ_JAVREN010000003.1"/>
</dbReference>
<gene>
    <name evidence="9" type="ORF">RM780_02710</name>
</gene>
<keyword evidence="4" id="KW-0572">Peptidoglycan-anchor</keyword>
<name>A0ABU2L2S7_9ACTN</name>
<evidence type="ECO:0000256" key="5">
    <source>
        <dbReference type="SAM" id="MobiDB-lite"/>
    </source>
</evidence>
<feature type="chain" id="PRO_5045607156" evidence="7">
    <location>
        <begin position="30"/>
        <end position="280"/>
    </location>
</feature>
<feature type="signal peptide" evidence="7">
    <location>
        <begin position="1"/>
        <end position="29"/>
    </location>
</feature>
<evidence type="ECO:0000256" key="6">
    <source>
        <dbReference type="SAM" id="Phobius"/>
    </source>
</evidence>
<evidence type="ECO:0000259" key="8">
    <source>
        <dbReference type="PROSITE" id="PS50847"/>
    </source>
</evidence>
<evidence type="ECO:0000256" key="3">
    <source>
        <dbReference type="ARBA" id="ARBA00022729"/>
    </source>
</evidence>
<feature type="transmembrane region" description="Helical" evidence="6">
    <location>
        <begin position="250"/>
        <end position="271"/>
    </location>
</feature>
<proteinExistence type="predicted"/>
<dbReference type="PROSITE" id="PS50847">
    <property type="entry name" value="GRAM_POS_ANCHORING"/>
    <property type="match status" value="1"/>
</dbReference>
<evidence type="ECO:0000313" key="10">
    <source>
        <dbReference type="Proteomes" id="UP001183388"/>
    </source>
</evidence>
<dbReference type="NCBIfam" id="NF041528">
    <property type="entry name" value="strep_LAETG"/>
    <property type="match status" value="1"/>
</dbReference>